<evidence type="ECO:0000256" key="1">
    <source>
        <dbReference type="ARBA" id="ARBA00022723"/>
    </source>
</evidence>
<dbReference type="InterPro" id="IPR001841">
    <property type="entry name" value="Znf_RING"/>
</dbReference>
<dbReference type="Proteomes" id="UP000054018">
    <property type="component" value="Unassembled WGS sequence"/>
</dbReference>
<feature type="compositionally biased region" description="Basic residues" evidence="5">
    <location>
        <begin position="1"/>
        <end position="12"/>
    </location>
</feature>
<dbReference type="Gene3D" id="3.30.40.10">
    <property type="entry name" value="Zinc/RING finger domain, C3HC4 (zinc finger)"/>
    <property type="match status" value="1"/>
</dbReference>
<dbReference type="PROSITE" id="PS00518">
    <property type="entry name" value="ZF_RING_1"/>
    <property type="match status" value="1"/>
</dbReference>
<reference evidence="7 8" key="1">
    <citation type="submission" date="2014-04" db="EMBL/GenBank/DDBJ databases">
        <authorList>
            <consortium name="DOE Joint Genome Institute"/>
            <person name="Kuo A."/>
            <person name="Kohler A."/>
            <person name="Costa M.D."/>
            <person name="Nagy L.G."/>
            <person name="Floudas D."/>
            <person name="Copeland A."/>
            <person name="Barry K.W."/>
            <person name="Cichocki N."/>
            <person name="Veneault-Fourrey C."/>
            <person name="LaButti K."/>
            <person name="Lindquist E.A."/>
            <person name="Lipzen A."/>
            <person name="Lundell T."/>
            <person name="Morin E."/>
            <person name="Murat C."/>
            <person name="Sun H."/>
            <person name="Tunlid A."/>
            <person name="Henrissat B."/>
            <person name="Grigoriev I.V."/>
            <person name="Hibbett D.S."/>
            <person name="Martin F."/>
            <person name="Nordberg H.P."/>
            <person name="Cantor M.N."/>
            <person name="Hua S.X."/>
        </authorList>
    </citation>
    <scope>NUCLEOTIDE SEQUENCE [LARGE SCALE GENOMIC DNA]</scope>
    <source>
        <strain evidence="7 8">441</strain>
    </source>
</reference>
<feature type="region of interest" description="Disordered" evidence="5">
    <location>
        <begin position="1"/>
        <end position="73"/>
    </location>
</feature>
<organism evidence="7 8">
    <name type="scientific">Pisolithus microcarpus 441</name>
    <dbReference type="NCBI Taxonomy" id="765257"/>
    <lineage>
        <taxon>Eukaryota</taxon>
        <taxon>Fungi</taxon>
        <taxon>Dikarya</taxon>
        <taxon>Basidiomycota</taxon>
        <taxon>Agaricomycotina</taxon>
        <taxon>Agaricomycetes</taxon>
        <taxon>Agaricomycetidae</taxon>
        <taxon>Boletales</taxon>
        <taxon>Sclerodermatineae</taxon>
        <taxon>Pisolithaceae</taxon>
        <taxon>Pisolithus</taxon>
    </lineage>
</organism>
<dbReference type="OrthoDB" id="6105938at2759"/>
<gene>
    <name evidence="7" type="ORF">PISMIDRAFT_572862</name>
</gene>
<dbReference type="SMART" id="SM00184">
    <property type="entry name" value="RING"/>
    <property type="match status" value="1"/>
</dbReference>
<keyword evidence="3" id="KW-0862">Zinc</keyword>
<dbReference type="GO" id="GO:0008270">
    <property type="term" value="F:zinc ion binding"/>
    <property type="evidence" value="ECO:0007669"/>
    <property type="project" value="UniProtKB-KW"/>
</dbReference>
<evidence type="ECO:0000259" key="6">
    <source>
        <dbReference type="PROSITE" id="PS50089"/>
    </source>
</evidence>
<dbReference type="EMBL" id="KN833759">
    <property type="protein sequence ID" value="KIK20777.1"/>
    <property type="molecule type" value="Genomic_DNA"/>
</dbReference>
<reference evidence="8" key="2">
    <citation type="submission" date="2015-01" db="EMBL/GenBank/DDBJ databases">
        <title>Evolutionary Origins and Diversification of the Mycorrhizal Mutualists.</title>
        <authorList>
            <consortium name="DOE Joint Genome Institute"/>
            <consortium name="Mycorrhizal Genomics Consortium"/>
            <person name="Kohler A."/>
            <person name="Kuo A."/>
            <person name="Nagy L.G."/>
            <person name="Floudas D."/>
            <person name="Copeland A."/>
            <person name="Barry K.W."/>
            <person name="Cichocki N."/>
            <person name="Veneault-Fourrey C."/>
            <person name="LaButti K."/>
            <person name="Lindquist E.A."/>
            <person name="Lipzen A."/>
            <person name="Lundell T."/>
            <person name="Morin E."/>
            <person name="Murat C."/>
            <person name="Riley R."/>
            <person name="Ohm R."/>
            <person name="Sun H."/>
            <person name="Tunlid A."/>
            <person name="Henrissat B."/>
            <person name="Grigoriev I.V."/>
            <person name="Hibbett D.S."/>
            <person name="Martin F."/>
        </authorList>
    </citation>
    <scope>NUCLEOTIDE SEQUENCE [LARGE SCALE GENOMIC DNA]</scope>
    <source>
        <strain evidence="8">441</strain>
    </source>
</reference>
<protein>
    <recommendedName>
        <fullName evidence="6">RING-type domain-containing protein</fullName>
    </recommendedName>
</protein>
<name>A0A0C9ZE90_9AGAM</name>
<dbReference type="InterPro" id="IPR047126">
    <property type="entry name" value="RNF141-like"/>
</dbReference>
<dbReference type="Pfam" id="PF13445">
    <property type="entry name" value="zf-RING_UBOX"/>
    <property type="match status" value="1"/>
</dbReference>
<dbReference type="InterPro" id="IPR013083">
    <property type="entry name" value="Znf_RING/FYVE/PHD"/>
</dbReference>
<keyword evidence="8" id="KW-1185">Reference proteome</keyword>
<feature type="domain" description="RING-type" evidence="6">
    <location>
        <begin position="152"/>
        <end position="204"/>
    </location>
</feature>
<accession>A0A0C9ZE90</accession>
<dbReference type="InterPro" id="IPR017907">
    <property type="entry name" value="Znf_RING_CS"/>
</dbReference>
<keyword evidence="1" id="KW-0479">Metal-binding</keyword>
<dbReference type="PANTHER" id="PTHR12109">
    <property type="entry name" value="RING FINGER PROTEIN 141-RELATED"/>
    <property type="match status" value="1"/>
</dbReference>
<proteinExistence type="predicted"/>
<dbReference type="AlphaFoldDB" id="A0A0C9ZE90"/>
<dbReference type="SUPFAM" id="SSF57850">
    <property type="entry name" value="RING/U-box"/>
    <property type="match status" value="1"/>
</dbReference>
<evidence type="ECO:0000256" key="2">
    <source>
        <dbReference type="ARBA" id="ARBA00022771"/>
    </source>
</evidence>
<evidence type="ECO:0000256" key="4">
    <source>
        <dbReference type="PROSITE-ProRule" id="PRU00175"/>
    </source>
</evidence>
<dbReference type="PROSITE" id="PS50089">
    <property type="entry name" value="ZF_RING_2"/>
    <property type="match status" value="1"/>
</dbReference>
<dbReference type="InterPro" id="IPR027370">
    <property type="entry name" value="Znf-RING_euk"/>
</dbReference>
<evidence type="ECO:0000313" key="7">
    <source>
        <dbReference type="EMBL" id="KIK20777.1"/>
    </source>
</evidence>
<dbReference type="HOGENOM" id="CLU_064533_1_0_1"/>
<sequence length="304" mass="34316">MVRSTRSTRRPTTRSMAPHITRNMSRAGPRRQTRSDPAAGAVQLCKRTTTAESGKKPRVAKRQRKSRRLATMRRDASVCRRVGNSNVRGKSLNTKRRDTRQRCSASPAVRTALEKQLESVIRENEELSLLVSEYKTAASQHLLRNLEENFSCPLCFEIMASPYTLRSPSCGHSFCATCILKWFFSRLHRNCGDWHDVVQCPICRCPLSTPDLQPRSEQTFPFLPNRALDGALQGLIKSLAGELDDECSSSASNAQLSAWSDEGLARQDWTNRDRIGRNEMTSLGAQWTTMKAVDFVNFKNHLDV</sequence>
<keyword evidence="2 4" id="KW-0863">Zinc-finger</keyword>
<evidence type="ECO:0000256" key="5">
    <source>
        <dbReference type="SAM" id="MobiDB-lite"/>
    </source>
</evidence>
<dbReference type="STRING" id="765257.A0A0C9ZE90"/>
<feature type="compositionally biased region" description="Basic residues" evidence="5">
    <location>
        <begin position="56"/>
        <end position="71"/>
    </location>
</feature>
<evidence type="ECO:0000256" key="3">
    <source>
        <dbReference type="ARBA" id="ARBA00022833"/>
    </source>
</evidence>
<evidence type="ECO:0000313" key="8">
    <source>
        <dbReference type="Proteomes" id="UP000054018"/>
    </source>
</evidence>